<reference evidence="2" key="1">
    <citation type="journal article" date="2019" name="Int. J. Syst. Evol. Microbiol.">
        <title>The Global Catalogue of Microorganisms (GCM) 10K type strain sequencing project: providing services to taxonomists for standard genome sequencing and annotation.</title>
        <authorList>
            <consortium name="The Broad Institute Genomics Platform"/>
            <consortium name="The Broad Institute Genome Sequencing Center for Infectious Disease"/>
            <person name="Wu L."/>
            <person name="Ma J."/>
        </authorList>
    </citation>
    <scope>NUCLEOTIDE SEQUENCE [LARGE SCALE GENOMIC DNA]</scope>
    <source>
        <strain evidence="2">JCM 18126</strain>
    </source>
</reference>
<name>A0ABP9HK90_9ACTN</name>
<evidence type="ECO:0000313" key="1">
    <source>
        <dbReference type="EMBL" id="GAA4972526.1"/>
    </source>
</evidence>
<protein>
    <submittedName>
        <fullName evidence="1">DUF5919 domain-containing protein</fullName>
    </submittedName>
</protein>
<proteinExistence type="predicted"/>
<dbReference type="Proteomes" id="UP001501195">
    <property type="component" value="Unassembled WGS sequence"/>
</dbReference>
<dbReference type="SUPFAM" id="SSF56024">
    <property type="entry name" value="Phospholipase D/nuclease"/>
    <property type="match status" value="1"/>
</dbReference>
<sequence>MPYPRLRVHAADVLGVREYDLWPDAVSQERRDAASASEVIEVFPRRAAVPWDAWPQLFAKATTQIDVLVYAGLFLPEQMPAVLDTLAEKGQQGVRVRLLLGDPKSGAVAIRGEEGIGRTAVAVKVRNALQLLRPRLKGVPGVHVRLHGTTLYTSIYRADDEMLANPHVYGLPAAQAPALHLRKLAAGGLFDTYSVMYDKVWDEATPAWS</sequence>
<dbReference type="EMBL" id="BAABIL010000165">
    <property type="protein sequence ID" value="GAA4972526.1"/>
    <property type="molecule type" value="Genomic_DNA"/>
</dbReference>
<accession>A0ABP9HK90</accession>
<gene>
    <name evidence="1" type="ORF">GCM10023225_12590</name>
</gene>
<organism evidence="1 2">
    <name type="scientific">Kineococcus glutinatus</name>
    <dbReference type="NCBI Taxonomy" id="1070872"/>
    <lineage>
        <taxon>Bacteria</taxon>
        <taxon>Bacillati</taxon>
        <taxon>Actinomycetota</taxon>
        <taxon>Actinomycetes</taxon>
        <taxon>Kineosporiales</taxon>
        <taxon>Kineosporiaceae</taxon>
        <taxon>Kineococcus</taxon>
    </lineage>
</organism>
<comment type="caution">
    <text evidence="1">The sequence shown here is derived from an EMBL/GenBank/DDBJ whole genome shotgun (WGS) entry which is preliminary data.</text>
</comment>
<evidence type="ECO:0000313" key="2">
    <source>
        <dbReference type="Proteomes" id="UP001501195"/>
    </source>
</evidence>
<keyword evidence="2" id="KW-1185">Reference proteome</keyword>